<dbReference type="Proteomes" id="UP000565286">
    <property type="component" value="Unassembled WGS sequence"/>
</dbReference>
<accession>A0A7W6CC05</accession>
<name>A0A7W6CC05_9HYPH</name>
<proteinExistence type="predicted"/>
<comment type="caution">
    <text evidence="1">The sequence shown here is derived from an EMBL/GenBank/DDBJ whole genome shotgun (WGS) entry which is preliminary data.</text>
</comment>
<gene>
    <name evidence="1" type="ORF">GGQ73_004677</name>
</gene>
<keyword evidence="2" id="KW-1185">Reference proteome</keyword>
<reference evidence="1 2" key="1">
    <citation type="submission" date="2020-08" db="EMBL/GenBank/DDBJ databases">
        <title>Genomic Encyclopedia of Type Strains, Phase IV (KMG-IV): sequencing the most valuable type-strain genomes for metagenomic binning, comparative biology and taxonomic classification.</title>
        <authorList>
            <person name="Goeker M."/>
        </authorList>
    </citation>
    <scope>NUCLEOTIDE SEQUENCE [LARGE SCALE GENOMIC DNA]</scope>
    <source>
        <strain evidence="1 2">DSM 26438</strain>
    </source>
</reference>
<evidence type="ECO:0000313" key="2">
    <source>
        <dbReference type="Proteomes" id="UP000565286"/>
    </source>
</evidence>
<dbReference type="EMBL" id="JACIDV010000025">
    <property type="protein sequence ID" value="MBB3948686.1"/>
    <property type="molecule type" value="Genomic_DNA"/>
</dbReference>
<protein>
    <submittedName>
        <fullName evidence="1">Uncharacterized protein</fullName>
    </submittedName>
</protein>
<dbReference type="AlphaFoldDB" id="A0A7W6CC05"/>
<organism evidence="1 2">
    <name type="scientific">Rhizobium skierniewicense</name>
    <dbReference type="NCBI Taxonomy" id="984260"/>
    <lineage>
        <taxon>Bacteria</taxon>
        <taxon>Pseudomonadati</taxon>
        <taxon>Pseudomonadota</taxon>
        <taxon>Alphaproteobacteria</taxon>
        <taxon>Hyphomicrobiales</taxon>
        <taxon>Rhizobiaceae</taxon>
        <taxon>Rhizobium/Agrobacterium group</taxon>
        <taxon>Rhizobium</taxon>
    </lineage>
</organism>
<dbReference type="RefSeq" id="WP_183897964.1">
    <property type="nucleotide sequence ID" value="NZ_JACIDV010000025.1"/>
</dbReference>
<sequence length="225" mass="25193">MTYNGTEVGVELDADVQHHESDEIFAARLPGVSESWKPVFDEQSNAVIGWIDERAGVKTIYDIEGKFVSIEEKPLENVYVVEDIILLFVGITEIRWILRGGGEVAAAAGRQVGRSAVIGLAAARISRSALVGLRVAFRTLTQRQIFRFTGTTAAHMAEAGRYVPTHILYLAVRYGRRVADPQGAKGAMKFLLEIEKYDKQGNAKKYMLEVVMRMDDWTVLHFLYK</sequence>
<evidence type="ECO:0000313" key="1">
    <source>
        <dbReference type="EMBL" id="MBB3948686.1"/>
    </source>
</evidence>